<sequence length="94" mass="10697">MRTIIIGKTTYKTNRDDIMAAHAKCTGKHKIVKSKGAEKRFYPVYWPGDSTAEYVAAYEKLNSKIMPWDWQALRAEPCLLAVGEDSMWEVAEDA</sequence>
<protein>
    <submittedName>
        <fullName evidence="1">Uncharacterized protein</fullName>
    </submittedName>
</protein>
<evidence type="ECO:0000313" key="1">
    <source>
        <dbReference type="EMBL" id="CAB5187455.1"/>
    </source>
</evidence>
<reference evidence="1" key="1">
    <citation type="submission" date="2020-05" db="EMBL/GenBank/DDBJ databases">
        <authorList>
            <person name="Chiriac C."/>
            <person name="Salcher M."/>
            <person name="Ghai R."/>
            <person name="Kavagutti S V."/>
        </authorList>
    </citation>
    <scope>NUCLEOTIDE SEQUENCE</scope>
</reference>
<accession>A0A6J7WDS8</accession>
<proteinExistence type="predicted"/>
<gene>
    <name evidence="1" type="ORF">UFOVP160_49</name>
</gene>
<dbReference type="EMBL" id="LR798210">
    <property type="protein sequence ID" value="CAB5187455.1"/>
    <property type="molecule type" value="Genomic_DNA"/>
</dbReference>
<organism evidence="1">
    <name type="scientific">uncultured Caudovirales phage</name>
    <dbReference type="NCBI Taxonomy" id="2100421"/>
    <lineage>
        <taxon>Viruses</taxon>
        <taxon>Duplodnaviria</taxon>
        <taxon>Heunggongvirae</taxon>
        <taxon>Uroviricota</taxon>
        <taxon>Caudoviricetes</taxon>
        <taxon>Peduoviridae</taxon>
        <taxon>Maltschvirus</taxon>
        <taxon>Maltschvirus maltsch</taxon>
    </lineage>
</organism>
<name>A0A6J7WDS8_9CAUD</name>